<gene>
    <name evidence="1" type="ORF">SMRZ_LOCUS10524</name>
</gene>
<proteinExistence type="predicted"/>
<keyword evidence="2" id="KW-1185">Reference proteome</keyword>
<protein>
    <submittedName>
        <fullName evidence="1">Uncharacterized protein</fullName>
    </submittedName>
</protein>
<dbReference type="AlphaFoldDB" id="A0A183M399"/>
<dbReference type="Proteomes" id="UP000277204">
    <property type="component" value="Unassembled WGS sequence"/>
</dbReference>
<evidence type="ECO:0000313" key="1">
    <source>
        <dbReference type="EMBL" id="VDO90723.1"/>
    </source>
</evidence>
<dbReference type="EMBL" id="UZAI01005483">
    <property type="protein sequence ID" value="VDO90723.1"/>
    <property type="molecule type" value="Genomic_DNA"/>
</dbReference>
<evidence type="ECO:0000313" key="2">
    <source>
        <dbReference type="Proteomes" id="UP000277204"/>
    </source>
</evidence>
<name>A0A183M399_9TREM</name>
<organism evidence="1 2">
    <name type="scientific">Schistosoma margrebowiei</name>
    <dbReference type="NCBI Taxonomy" id="48269"/>
    <lineage>
        <taxon>Eukaryota</taxon>
        <taxon>Metazoa</taxon>
        <taxon>Spiralia</taxon>
        <taxon>Lophotrochozoa</taxon>
        <taxon>Platyhelminthes</taxon>
        <taxon>Trematoda</taxon>
        <taxon>Digenea</taxon>
        <taxon>Strigeidida</taxon>
        <taxon>Schistosomatoidea</taxon>
        <taxon>Schistosomatidae</taxon>
        <taxon>Schistosoma</taxon>
    </lineage>
</organism>
<sequence>MTTVALNGSHHSTIKLSNECSYWGSLVFKKNQIWIIMMTQMLFDQISDKNEKNLSNVLNDNQELNDIFIVADYSSDQLSTNEIFKRSDENISQESNLINLISTVTDPYSSNQF</sequence>
<accession>A0A183M399</accession>
<reference evidence="1 2" key="1">
    <citation type="submission" date="2018-11" db="EMBL/GenBank/DDBJ databases">
        <authorList>
            <consortium name="Pathogen Informatics"/>
        </authorList>
    </citation>
    <scope>NUCLEOTIDE SEQUENCE [LARGE SCALE GENOMIC DNA]</scope>
    <source>
        <strain evidence="1 2">Zambia</strain>
    </source>
</reference>